<dbReference type="Gene3D" id="2.80.10.50">
    <property type="match status" value="1"/>
</dbReference>
<keyword evidence="4" id="KW-1185">Reference proteome</keyword>
<dbReference type="Pfam" id="PF00051">
    <property type="entry name" value="Kringle"/>
    <property type="match status" value="1"/>
</dbReference>
<dbReference type="GO" id="GO:0046373">
    <property type="term" value="P:L-arabinose metabolic process"/>
    <property type="evidence" value="ECO:0007669"/>
    <property type="project" value="InterPro"/>
</dbReference>
<feature type="non-terminal residue" evidence="3">
    <location>
        <position position="125"/>
    </location>
</feature>
<dbReference type="InterPro" id="IPR000001">
    <property type="entry name" value="Kringle"/>
</dbReference>
<organism evidence="3 4">
    <name type="scientific">Owenia fusiformis</name>
    <name type="common">Polychaete worm</name>
    <dbReference type="NCBI Taxonomy" id="6347"/>
    <lineage>
        <taxon>Eukaryota</taxon>
        <taxon>Metazoa</taxon>
        <taxon>Spiralia</taxon>
        <taxon>Lophotrochozoa</taxon>
        <taxon>Annelida</taxon>
        <taxon>Polychaeta</taxon>
        <taxon>Sedentaria</taxon>
        <taxon>Canalipalpata</taxon>
        <taxon>Sabellida</taxon>
        <taxon>Oweniida</taxon>
        <taxon>Oweniidae</taxon>
        <taxon>Owenia</taxon>
    </lineage>
</organism>
<evidence type="ECO:0000313" key="3">
    <source>
        <dbReference type="EMBL" id="CAH1777806.1"/>
    </source>
</evidence>
<dbReference type="SUPFAM" id="SSF110221">
    <property type="entry name" value="AbfB domain"/>
    <property type="match status" value="1"/>
</dbReference>
<feature type="non-terminal residue" evidence="3">
    <location>
        <position position="1"/>
    </location>
</feature>
<comment type="caution">
    <text evidence="1">Lacks conserved residue(s) required for the propagation of feature annotation.</text>
</comment>
<gene>
    <name evidence="3" type="ORF">OFUS_LOCUS4802</name>
</gene>
<protein>
    <submittedName>
        <fullName evidence="3">Uncharacterized protein</fullName>
    </submittedName>
</protein>
<keyword evidence="1" id="KW-0420">Kringle</keyword>
<dbReference type="AlphaFoldDB" id="A0A8J1XLV9"/>
<dbReference type="PROSITE" id="PS50070">
    <property type="entry name" value="KRINGLE_2"/>
    <property type="match status" value="1"/>
</dbReference>
<evidence type="ECO:0000256" key="2">
    <source>
        <dbReference type="SAM" id="MobiDB-lite"/>
    </source>
</evidence>
<name>A0A8J1XLV9_OWEFU</name>
<dbReference type="InterPro" id="IPR036195">
    <property type="entry name" value="AbfB_ABD_sf"/>
</dbReference>
<sequence length="125" mass="14527">IGDETFQKEASFVKGEITWFDRYTVFESSTKSGHYLVHERTALRMAKYIDNVRFQENASFAVTRDCRRTVIGKKYDGKTNRDMYGKPCQRWDTKTPNDHEDFNPDDFPEGNITAAGNKCRNPTNM</sequence>
<dbReference type="EMBL" id="CAIIXF020000002">
    <property type="protein sequence ID" value="CAH1777806.1"/>
    <property type="molecule type" value="Genomic_DNA"/>
</dbReference>
<dbReference type="InterPro" id="IPR013806">
    <property type="entry name" value="Kringle-like"/>
</dbReference>
<feature type="compositionally biased region" description="Basic and acidic residues" evidence="2">
    <location>
        <begin position="86"/>
        <end position="102"/>
    </location>
</feature>
<evidence type="ECO:0000256" key="1">
    <source>
        <dbReference type="PROSITE-ProRule" id="PRU00121"/>
    </source>
</evidence>
<reference evidence="3" key="1">
    <citation type="submission" date="2022-03" db="EMBL/GenBank/DDBJ databases">
        <authorList>
            <person name="Martin C."/>
        </authorList>
    </citation>
    <scope>NUCLEOTIDE SEQUENCE</scope>
</reference>
<dbReference type="GO" id="GO:0046556">
    <property type="term" value="F:alpha-L-arabinofuranosidase activity"/>
    <property type="evidence" value="ECO:0007669"/>
    <property type="project" value="InterPro"/>
</dbReference>
<comment type="caution">
    <text evidence="3">The sequence shown here is derived from an EMBL/GenBank/DDBJ whole genome shotgun (WGS) entry which is preliminary data.</text>
</comment>
<dbReference type="InterPro" id="IPR038178">
    <property type="entry name" value="Kringle_sf"/>
</dbReference>
<dbReference type="SUPFAM" id="SSF57440">
    <property type="entry name" value="Kringle-like"/>
    <property type="match status" value="1"/>
</dbReference>
<proteinExistence type="predicted"/>
<dbReference type="Proteomes" id="UP000749559">
    <property type="component" value="Unassembled WGS sequence"/>
</dbReference>
<accession>A0A8J1XLV9</accession>
<evidence type="ECO:0000313" key="4">
    <source>
        <dbReference type="Proteomes" id="UP000749559"/>
    </source>
</evidence>
<feature type="region of interest" description="Disordered" evidence="2">
    <location>
        <begin position="86"/>
        <end position="125"/>
    </location>
</feature>
<dbReference type="Gene3D" id="2.40.20.10">
    <property type="entry name" value="Plasminogen Kringle 4"/>
    <property type="match status" value="1"/>
</dbReference>